<dbReference type="PaxDb" id="2850-Phatr46099"/>
<keyword evidence="2" id="KW-0732">Signal</keyword>
<gene>
    <name evidence="3" type="ORF">PHATRDRAFT_46099</name>
</gene>
<reference evidence="4" key="2">
    <citation type="submission" date="2008-08" db="EMBL/GenBank/DDBJ databases">
        <authorList>
            <consortium name="Diatom Consortium"/>
            <person name="Grigoriev I."/>
            <person name="Grimwood J."/>
            <person name="Kuo A."/>
            <person name="Otillar R.P."/>
            <person name="Salamov A."/>
            <person name="Detter J.C."/>
            <person name="Lindquist E."/>
            <person name="Shapiro H."/>
            <person name="Lucas S."/>
            <person name="Glavina del Rio T."/>
            <person name="Pitluck S."/>
            <person name="Rokhsar D."/>
            <person name="Bowler C."/>
        </authorList>
    </citation>
    <scope>GENOME REANNOTATION</scope>
    <source>
        <strain evidence="4">CCAP 1055/1</strain>
    </source>
</reference>
<keyword evidence="1" id="KW-1133">Transmembrane helix</keyword>
<reference evidence="3 4" key="1">
    <citation type="journal article" date="2008" name="Nature">
        <title>The Phaeodactylum genome reveals the evolutionary history of diatom genomes.</title>
        <authorList>
            <person name="Bowler C."/>
            <person name="Allen A.E."/>
            <person name="Badger J.H."/>
            <person name="Grimwood J."/>
            <person name="Jabbari K."/>
            <person name="Kuo A."/>
            <person name="Maheswari U."/>
            <person name="Martens C."/>
            <person name="Maumus F."/>
            <person name="Otillar R.P."/>
            <person name="Rayko E."/>
            <person name="Salamov A."/>
            <person name="Vandepoele K."/>
            <person name="Beszteri B."/>
            <person name="Gruber A."/>
            <person name="Heijde M."/>
            <person name="Katinka M."/>
            <person name="Mock T."/>
            <person name="Valentin K."/>
            <person name="Verret F."/>
            <person name="Berges J.A."/>
            <person name="Brownlee C."/>
            <person name="Cadoret J.P."/>
            <person name="Chiovitti A."/>
            <person name="Choi C.J."/>
            <person name="Coesel S."/>
            <person name="De Martino A."/>
            <person name="Detter J.C."/>
            <person name="Durkin C."/>
            <person name="Falciatore A."/>
            <person name="Fournet J."/>
            <person name="Haruta M."/>
            <person name="Huysman M.J."/>
            <person name="Jenkins B.D."/>
            <person name="Jiroutova K."/>
            <person name="Jorgensen R.E."/>
            <person name="Joubert Y."/>
            <person name="Kaplan A."/>
            <person name="Kroger N."/>
            <person name="Kroth P.G."/>
            <person name="La Roche J."/>
            <person name="Lindquist E."/>
            <person name="Lommer M."/>
            <person name="Martin-Jezequel V."/>
            <person name="Lopez P.J."/>
            <person name="Lucas S."/>
            <person name="Mangogna M."/>
            <person name="McGinnis K."/>
            <person name="Medlin L.K."/>
            <person name="Montsant A."/>
            <person name="Oudot-Le Secq M.P."/>
            <person name="Napoli C."/>
            <person name="Obornik M."/>
            <person name="Parker M.S."/>
            <person name="Petit J.L."/>
            <person name="Porcel B.M."/>
            <person name="Poulsen N."/>
            <person name="Robison M."/>
            <person name="Rychlewski L."/>
            <person name="Rynearson T.A."/>
            <person name="Schmutz J."/>
            <person name="Shapiro H."/>
            <person name="Siaut M."/>
            <person name="Stanley M."/>
            <person name="Sussman M.R."/>
            <person name="Taylor A.R."/>
            <person name="Vardi A."/>
            <person name="von Dassow P."/>
            <person name="Vyverman W."/>
            <person name="Willis A."/>
            <person name="Wyrwicz L.S."/>
            <person name="Rokhsar D.S."/>
            <person name="Weissenbach J."/>
            <person name="Armbrust E.V."/>
            <person name="Green B.R."/>
            <person name="Van de Peer Y."/>
            <person name="Grigoriev I.V."/>
        </authorList>
    </citation>
    <scope>NUCLEOTIDE SEQUENCE [LARGE SCALE GENOMIC DNA]</scope>
    <source>
        <strain evidence="3 4">CCAP 1055/1</strain>
    </source>
</reference>
<proteinExistence type="predicted"/>
<protein>
    <submittedName>
        <fullName evidence="3">Uncharacterized protein</fullName>
    </submittedName>
</protein>
<feature type="transmembrane region" description="Helical" evidence="1">
    <location>
        <begin position="204"/>
        <end position="224"/>
    </location>
</feature>
<evidence type="ECO:0000313" key="4">
    <source>
        <dbReference type="Proteomes" id="UP000000759"/>
    </source>
</evidence>
<feature type="transmembrane region" description="Helical" evidence="1">
    <location>
        <begin position="230"/>
        <end position="251"/>
    </location>
</feature>
<dbReference type="KEGG" id="pti:PHATRDRAFT_46099"/>
<feature type="chain" id="PRO_5002855243" evidence="2">
    <location>
        <begin position="20"/>
        <end position="272"/>
    </location>
</feature>
<evidence type="ECO:0000313" key="3">
    <source>
        <dbReference type="EMBL" id="EEC47809.1"/>
    </source>
</evidence>
<feature type="transmembrane region" description="Helical" evidence="1">
    <location>
        <begin position="79"/>
        <end position="100"/>
    </location>
</feature>
<keyword evidence="1" id="KW-0472">Membrane</keyword>
<evidence type="ECO:0000256" key="1">
    <source>
        <dbReference type="SAM" id="Phobius"/>
    </source>
</evidence>
<evidence type="ECO:0000256" key="2">
    <source>
        <dbReference type="SAM" id="SignalP"/>
    </source>
</evidence>
<keyword evidence="1" id="KW-0812">Transmembrane</keyword>
<organism evidence="3 4">
    <name type="scientific">Phaeodactylum tricornutum (strain CCAP 1055/1)</name>
    <dbReference type="NCBI Taxonomy" id="556484"/>
    <lineage>
        <taxon>Eukaryota</taxon>
        <taxon>Sar</taxon>
        <taxon>Stramenopiles</taxon>
        <taxon>Ochrophyta</taxon>
        <taxon>Bacillariophyta</taxon>
        <taxon>Bacillariophyceae</taxon>
        <taxon>Bacillariophycidae</taxon>
        <taxon>Naviculales</taxon>
        <taxon>Phaeodactylaceae</taxon>
        <taxon>Phaeodactylum</taxon>
    </lineage>
</organism>
<keyword evidence="4" id="KW-1185">Reference proteome</keyword>
<dbReference type="eggNOG" id="ENOG502S1X8">
    <property type="taxonomic scope" value="Eukaryota"/>
</dbReference>
<dbReference type="OrthoDB" id="434363at2759"/>
<sequence>MRFSLYLAVVFFLVNFAYGFSAKPPSGRVAPFRVDTSSVRNSPSLSAQAHSWVTIRGGAQKTSTRLKSGPINNDSKCPVTGVATVAASIWGTGGVLYILAKAIKRVLPIALEPFVAGAVPLNQVQLGTLVSHSTFHLRYSAYIATCLWFAYVEGYKGFQLKFSPLVVKRSFTLVPGKNGTSWYHFVLAPFYSMGLVHATKKRKIISWSVSIGVAGIVAAVKRFPYPWRNIVDAGVVVGLTWGSLSILLIYIKSWMIGQPPQQIDAALPTAKK</sequence>
<dbReference type="Proteomes" id="UP000000759">
    <property type="component" value="Chromosome 9"/>
</dbReference>
<name>B7G024_PHATC</name>
<dbReference type="GeneID" id="7201439"/>
<dbReference type="HOGENOM" id="CLU_1017281_0_0_1"/>
<dbReference type="AlphaFoldDB" id="B7G024"/>
<accession>B7G024</accession>
<feature type="signal peptide" evidence="2">
    <location>
        <begin position="1"/>
        <end position="19"/>
    </location>
</feature>
<dbReference type="RefSeq" id="XP_002180401.1">
    <property type="nucleotide sequence ID" value="XM_002180365.1"/>
</dbReference>
<dbReference type="EMBL" id="CM000612">
    <property type="protein sequence ID" value="EEC47809.1"/>
    <property type="molecule type" value="Genomic_DNA"/>
</dbReference>
<dbReference type="InParanoid" id="B7G024"/>